<comment type="similarity">
    <text evidence="8">Belongs to the G-protein coupled receptor 1 family.</text>
</comment>
<comment type="subcellular location">
    <subcellularLocation>
        <location evidence="1">Membrane</location>
        <topology evidence="1">Multi-pass membrane protein</topology>
    </subcellularLocation>
</comment>
<dbReference type="GO" id="GO:0005886">
    <property type="term" value="C:plasma membrane"/>
    <property type="evidence" value="ECO:0007669"/>
    <property type="project" value="TreeGrafter"/>
</dbReference>
<feature type="transmembrane region" description="Helical" evidence="9">
    <location>
        <begin position="20"/>
        <end position="39"/>
    </location>
</feature>
<dbReference type="PANTHER" id="PTHR24243:SF233">
    <property type="entry name" value="THYROTROPIN-RELEASING HORMONE RECEPTOR"/>
    <property type="match status" value="1"/>
</dbReference>
<evidence type="ECO:0000256" key="4">
    <source>
        <dbReference type="ARBA" id="ARBA00023040"/>
    </source>
</evidence>
<keyword evidence="12" id="KW-1185">Reference proteome</keyword>
<comment type="caution">
    <text evidence="11">The sequence shown here is derived from an EMBL/GenBank/DDBJ whole genome shotgun (WGS) entry which is preliminary data.</text>
</comment>
<dbReference type="InterPro" id="IPR017452">
    <property type="entry name" value="GPCR_Rhodpsn_7TM"/>
</dbReference>
<dbReference type="PROSITE" id="PS00237">
    <property type="entry name" value="G_PROTEIN_RECEP_F1_1"/>
    <property type="match status" value="1"/>
</dbReference>
<dbReference type="Gene3D" id="1.20.1070.10">
    <property type="entry name" value="Rhodopsin 7-helix transmembrane proteins"/>
    <property type="match status" value="1"/>
</dbReference>
<reference evidence="11" key="2">
    <citation type="submission" date="2020-11" db="EMBL/GenBank/DDBJ databases">
        <authorList>
            <person name="McCartney M.A."/>
            <person name="Auch B."/>
            <person name="Kono T."/>
            <person name="Mallez S."/>
            <person name="Becker A."/>
            <person name="Gohl D.M."/>
            <person name="Silverstein K.A.T."/>
            <person name="Koren S."/>
            <person name="Bechman K.B."/>
            <person name="Herman A."/>
            <person name="Abrahante J.E."/>
            <person name="Garbe J."/>
        </authorList>
    </citation>
    <scope>NUCLEOTIDE SEQUENCE</scope>
    <source>
        <strain evidence="11">Duluth1</strain>
        <tissue evidence="11">Whole animal</tissue>
    </source>
</reference>
<evidence type="ECO:0000256" key="7">
    <source>
        <dbReference type="ARBA" id="ARBA00023224"/>
    </source>
</evidence>
<dbReference type="EMBL" id="JAIWYP010000008">
    <property type="protein sequence ID" value="KAH3787255.1"/>
    <property type="molecule type" value="Genomic_DNA"/>
</dbReference>
<feature type="transmembrane region" description="Helical" evidence="9">
    <location>
        <begin position="59"/>
        <end position="77"/>
    </location>
</feature>
<evidence type="ECO:0000256" key="2">
    <source>
        <dbReference type="ARBA" id="ARBA00022692"/>
    </source>
</evidence>
<evidence type="ECO:0000256" key="5">
    <source>
        <dbReference type="ARBA" id="ARBA00023136"/>
    </source>
</evidence>
<dbReference type="AlphaFoldDB" id="A0A9D4EV79"/>
<keyword evidence="7 8" id="KW-0807">Transducer</keyword>
<feature type="transmembrane region" description="Helical" evidence="9">
    <location>
        <begin position="106"/>
        <end position="127"/>
    </location>
</feature>
<accession>A0A9D4EV79</accession>
<evidence type="ECO:0000313" key="11">
    <source>
        <dbReference type="EMBL" id="KAH3787255.1"/>
    </source>
</evidence>
<evidence type="ECO:0000256" key="3">
    <source>
        <dbReference type="ARBA" id="ARBA00022989"/>
    </source>
</evidence>
<dbReference type="PROSITE" id="PS50262">
    <property type="entry name" value="G_PROTEIN_RECEP_F1_2"/>
    <property type="match status" value="1"/>
</dbReference>
<keyword evidence="6 8" id="KW-0675">Receptor</keyword>
<evidence type="ECO:0000256" key="6">
    <source>
        <dbReference type="ARBA" id="ARBA00023170"/>
    </source>
</evidence>
<feature type="transmembrane region" description="Helical" evidence="9">
    <location>
        <begin position="158"/>
        <end position="185"/>
    </location>
</feature>
<keyword evidence="2 8" id="KW-0812">Transmembrane</keyword>
<sequence length="284" mass="32335">MFFILSLPCLPGKLVPLLENGVLHVSVITMVAMTAERFYSINYPLKQLVNRSETMTVKVILSIWVTAFVVTSPFLVITELEDALFFDGTTVKVCRTLAKLPWQKSFIIAMNALFFLFPFTVITLMYTKIIFKLSYERQSILNGIDKGVRASIRSRNQVVTTLVIIITLFFVTMIPIRIVIFWQIFSPTEDMAKLGIETYYNILWCARIFMYANSAGNPLIYSLTSTKFKIAFRTVLSRCRVNGGAEQTRTTTALMQLTIPLTSRSAFRCESLHRGSQVTTRLSR</sequence>
<dbReference type="InterPro" id="IPR000276">
    <property type="entry name" value="GPCR_Rhodpsn"/>
</dbReference>
<organism evidence="11 12">
    <name type="scientific">Dreissena polymorpha</name>
    <name type="common">Zebra mussel</name>
    <name type="synonym">Mytilus polymorpha</name>
    <dbReference type="NCBI Taxonomy" id="45954"/>
    <lineage>
        <taxon>Eukaryota</taxon>
        <taxon>Metazoa</taxon>
        <taxon>Spiralia</taxon>
        <taxon>Lophotrochozoa</taxon>
        <taxon>Mollusca</taxon>
        <taxon>Bivalvia</taxon>
        <taxon>Autobranchia</taxon>
        <taxon>Heteroconchia</taxon>
        <taxon>Euheterodonta</taxon>
        <taxon>Imparidentia</taxon>
        <taxon>Neoheterodontei</taxon>
        <taxon>Myida</taxon>
        <taxon>Dreissenoidea</taxon>
        <taxon>Dreissenidae</taxon>
        <taxon>Dreissena</taxon>
    </lineage>
</organism>
<proteinExistence type="inferred from homology"/>
<evidence type="ECO:0000256" key="9">
    <source>
        <dbReference type="SAM" id="Phobius"/>
    </source>
</evidence>
<dbReference type="PRINTS" id="PR00237">
    <property type="entry name" value="GPCRRHODOPSN"/>
</dbReference>
<protein>
    <recommendedName>
        <fullName evidence="10">G-protein coupled receptors family 1 profile domain-containing protein</fullName>
    </recommendedName>
</protein>
<evidence type="ECO:0000313" key="12">
    <source>
        <dbReference type="Proteomes" id="UP000828390"/>
    </source>
</evidence>
<keyword evidence="4 8" id="KW-0297">G-protein coupled receptor</keyword>
<gene>
    <name evidence="11" type="ORF">DPMN_165375</name>
</gene>
<dbReference type="GO" id="GO:0004930">
    <property type="term" value="F:G protein-coupled receptor activity"/>
    <property type="evidence" value="ECO:0007669"/>
    <property type="project" value="UniProtKB-KW"/>
</dbReference>
<dbReference type="Pfam" id="PF00001">
    <property type="entry name" value="7tm_1"/>
    <property type="match status" value="1"/>
</dbReference>
<keyword evidence="5 9" id="KW-0472">Membrane</keyword>
<dbReference type="SUPFAM" id="SSF81321">
    <property type="entry name" value="Family A G protein-coupled receptor-like"/>
    <property type="match status" value="1"/>
</dbReference>
<evidence type="ECO:0000256" key="1">
    <source>
        <dbReference type="ARBA" id="ARBA00004141"/>
    </source>
</evidence>
<name>A0A9D4EV79_DREPO</name>
<dbReference type="PANTHER" id="PTHR24243">
    <property type="entry name" value="G-PROTEIN COUPLED RECEPTOR"/>
    <property type="match status" value="1"/>
</dbReference>
<evidence type="ECO:0000259" key="10">
    <source>
        <dbReference type="PROSITE" id="PS50262"/>
    </source>
</evidence>
<keyword evidence="3 9" id="KW-1133">Transmembrane helix</keyword>
<dbReference type="Proteomes" id="UP000828390">
    <property type="component" value="Unassembled WGS sequence"/>
</dbReference>
<evidence type="ECO:0000256" key="8">
    <source>
        <dbReference type="RuleBase" id="RU000688"/>
    </source>
</evidence>
<feature type="domain" description="G-protein coupled receptors family 1 profile" evidence="10">
    <location>
        <begin position="1"/>
        <end position="221"/>
    </location>
</feature>
<reference evidence="11" key="1">
    <citation type="journal article" date="2019" name="bioRxiv">
        <title>The Genome of the Zebra Mussel, Dreissena polymorpha: A Resource for Invasive Species Research.</title>
        <authorList>
            <person name="McCartney M.A."/>
            <person name="Auch B."/>
            <person name="Kono T."/>
            <person name="Mallez S."/>
            <person name="Zhang Y."/>
            <person name="Obille A."/>
            <person name="Becker A."/>
            <person name="Abrahante J.E."/>
            <person name="Garbe J."/>
            <person name="Badalamenti J.P."/>
            <person name="Herman A."/>
            <person name="Mangelson H."/>
            <person name="Liachko I."/>
            <person name="Sullivan S."/>
            <person name="Sone E.D."/>
            <person name="Koren S."/>
            <person name="Silverstein K.A.T."/>
            <person name="Beckman K.B."/>
            <person name="Gohl D.M."/>
        </authorList>
    </citation>
    <scope>NUCLEOTIDE SEQUENCE</scope>
    <source>
        <strain evidence="11">Duluth1</strain>
        <tissue evidence="11">Whole animal</tissue>
    </source>
</reference>